<dbReference type="SUPFAM" id="SSF53383">
    <property type="entry name" value="PLP-dependent transferases"/>
    <property type="match status" value="1"/>
</dbReference>
<dbReference type="Gene3D" id="3.90.1150.10">
    <property type="entry name" value="Aspartate Aminotransferase, domain 1"/>
    <property type="match status" value="1"/>
</dbReference>
<dbReference type="Pfam" id="PF00266">
    <property type="entry name" value="Aminotran_5"/>
    <property type="match status" value="1"/>
</dbReference>
<dbReference type="Proteomes" id="UP000237966">
    <property type="component" value="Unassembled WGS sequence"/>
</dbReference>
<evidence type="ECO:0000313" key="2">
    <source>
        <dbReference type="EMBL" id="PPI15165.1"/>
    </source>
</evidence>
<dbReference type="OrthoDB" id="250246at2"/>
<accession>A0A2S5Y6U6</accession>
<proteinExistence type="predicted"/>
<protein>
    <submittedName>
        <fullName evidence="2">Aminotransferase class V-fold PLP-dependent enzyme</fullName>
    </submittedName>
</protein>
<evidence type="ECO:0000259" key="1">
    <source>
        <dbReference type="Pfam" id="PF00266"/>
    </source>
</evidence>
<dbReference type="GO" id="GO:0008483">
    <property type="term" value="F:transaminase activity"/>
    <property type="evidence" value="ECO:0007669"/>
    <property type="project" value="UniProtKB-KW"/>
</dbReference>
<dbReference type="InterPro" id="IPR015421">
    <property type="entry name" value="PyrdxlP-dep_Trfase_major"/>
</dbReference>
<feature type="domain" description="Aminotransferase class V" evidence="1">
    <location>
        <begin position="71"/>
        <end position="320"/>
    </location>
</feature>
<organism evidence="2 3">
    <name type="scientific">Rathayibacter toxicus</name>
    <dbReference type="NCBI Taxonomy" id="145458"/>
    <lineage>
        <taxon>Bacteria</taxon>
        <taxon>Bacillati</taxon>
        <taxon>Actinomycetota</taxon>
        <taxon>Actinomycetes</taxon>
        <taxon>Micrococcales</taxon>
        <taxon>Microbacteriaceae</taxon>
        <taxon>Rathayibacter</taxon>
    </lineage>
</organism>
<dbReference type="Gene3D" id="3.40.640.10">
    <property type="entry name" value="Type I PLP-dependent aspartate aminotransferase-like (Major domain)"/>
    <property type="match status" value="1"/>
</dbReference>
<gene>
    <name evidence="2" type="ORF">C5C51_05035</name>
</gene>
<sequence>MTFRLGNSGPDLHPHGVTTVLVDPVQLRERFSGARGYHNACTLGLPPHETVAALCADLGGWASGESTAAGYGAAVERARAAFADIVGVSPAWVAIGSQTSAMAAVLAASLPDKARVLCVDGDFSSIVFPFLAQAYRGISVRSVALEALADSLEEADDLVIFSAVQSSSGALADRDSVLEAAASKGVRTACDLTQAAGVLPVDASRFDATLTHAYKWLCSPRGVAFLTVSPDYAAELLPVQAGWYSGDDVWSSCYGPAMHLAETARRFDVSPAWQAFVGAEASLGLFRSLDISAVWAYTSGLGDVLCKRLDREPQHRAIVSWPDAEGADLERLLAAGLRVSGRGGLLRIAFHVWNDESDVEELVRVLRT</sequence>
<keyword evidence="2" id="KW-0808">Transferase</keyword>
<dbReference type="InterPro" id="IPR015422">
    <property type="entry name" value="PyrdxlP-dep_Trfase_small"/>
</dbReference>
<name>A0A2S5Y6U6_9MICO</name>
<dbReference type="EMBL" id="PSWU01000007">
    <property type="protein sequence ID" value="PPI15165.1"/>
    <property type="molecule type" value="Genomic_DNA"/>
</dbReference>
<evidence type="ECO:0000313" key="3">
    <source>
        <dbReference type="Proteomes" id="UP000237966"/>
    </source>
</evidence>
<dbReference type="PANTHER" id="PTHR43586:SF21">
    <property type="entry name" value="PYRIDOXAL PHOSPHATE (PLP)-DEPENDENT ASPARTATE AMINOTRANSFERASE SUPERFAMILY"/>
    <property type="match status" value="1"/>
</dbReference>
<dbReference type="InterPro" id="IPR015424">
    <property type="entry name" value="PyrdxlP-dep_Trfase"/>
</dbReference>
<comment type="caution">
    <text evidence="2">The sequence shown here is derived from an EMBL/GenBank/DDBJ whole genome shotgun (WGS) entry which is preliminary data.</text>
</comment>
<dbReference type="AlphaFoldDB" id="A0A2S5Y6U6"/>
<reference evidence="2 3" key="1">
    <citation type="submission" date="2018-02" db="EMBL/GenBank/DDBJ databases">
        <title>Bacteriophage NCPPB3778 and a type I-E CRISPR drive the evolution of the US Biological Select Agent, Rathayibacter toxicus.</title>
        <authorList>
            <person name="Davis E.W.II."/>
            <person name="Tabima J.F."/>
            <person name="Weisberg A.J."/>
            <person name="Lopes L.D."/>
            <person name="Wiseman M.S."/>
            <person name="Wiseman M.S."/>
            <person name="Pupko T."/>
            <person name="Belcher M.S."/>
            <person name="Sechler A.J."/>
            <person name="Tancos M.A."/>
            <person name="Schroeder B.K."/>
            <person name="Murray T.D."/>
            <person name="Luster D.G."/>
            <person name="Schneider W.L."/>
            <person name="Rogers E."/>
            <person name="Andreote F.D."/>
            <person name="Grunwald N.J."/>
            <person name="Putnam M.L."/>
            <person name="Chang J.H."/>
        </authorList>
    </citation>
    <scope>NUCLEOTIDE SEQUENCE [LARGE SCALE GENOMIC DNA]</scope>
    <source>
        <strain evidence="2 3">FH99</strain>
    </source>
</reference>
<keyword evidence="2" id="KW-0032">Aminotransferase</keyword>
<dbReference type="InterPro" id="IPR000192">
    <property type="entry name" value="Aminotrans_V_dom"/>
</dbReference>
<dbReference type="PANTHER" id="PTHR43586">
    <property type="entry name" value="CYSTEINE DESULFURASE"/>
    <property type="match status" value="1"/>
</dbReference>